<proteinExistence type="predicted"/>
<reference evidence="2" key="1">
    <citation type="submission" date="2019-09" db="EMBL/GenBank/DDBJ databases">
        <title>Antimicrobial potential of Antarctic Bacteria.</title>
        <authorList>
            <person name="Benaud N."/>
            <person name="Edwards R.J."/>
            <person name="Ferrari B.C."/>
        </authorList>
    </citation>
    <scope>NUCLEOTIDE SEQUENCE [LARGE SCALE GENOMIC DNA]</scope>
    <source>
        <strain evidence="2">INR9</strain>
    </source>
</reference>
<dbReference type="RefSeq" id="WP_185276929.1">
    <property type="nucleotide sequence ID" value="NZ_CP043641.1"/>
</dbReference>
<evidence type="ECO:0000313" key="2">
    <source>
        <dbReference type="Proteomes" id="UP000515511"/>
    </source>
</evidence>
<gene>
    <name evidence="1" type="ORF">F1C12_00440</name>
</gene>
<sequence>MLGSLFADTIGWFGGAALANRLTARGHDRRAAEGTFLAGLRVLSGRHQGLSSDWRIADCTVAEGRVRMENLTVRVLGVAADEPRQATLREVLAASPTTIYRLETASAVVEWSLLSRHASRARSLLGE</sequence>
<dbReference type="EMBL" id="CP043641">
    <property type="protein sequence ID" value="QNE33760.1"/>
    <property type="molecule type" value="Genomic_DNA"/>
</dbReference>
<organism evidence="1 2">
    <name type="scientific">Leifsonia shinshuensis</name>
    <dbReference type="NCBI Taxonomy" id="150026"/>
    <lineage>
        <taxon>Bacteria</taxon>
        <taxon>Bacillati</taxon>
        <taxon>Actinomycetota</taxon>
        <taxon>Actinomycetes</taxon>
        <taxon>Micrococcales</taxon>
        <taxon>Microbacteriaceae</taxon>
        <taxon>Leifsonia</taxon>
    </lineage>
</organism>
<name>A0A7G6Y5J5_9MICO</name>
<dbReference type="AlphaFoldDB" id="A0A7G6Y5J5"/>
<evidence type="ECO:0000313" key="1">
    <source>
        <dbReference type="EMBL" id="QNE33760.1"/>
    </source>
</evidence>
<dbReference type="Proteomes" id="UP000515511">
    <property type="component" value="Chromosome"/>
</dbReference>
<dbReference type="KEGG" id="lse:F1C12_00440"/>
<protein>
    <submittedName>
        <fullName evidence="1">Uncharacterized protein</fullName>
    </submittedName>
</protein>
<accession>A0A7G6Y5J5</accession>